<dbReference type="SUPFAM" id="SSF82171">
    <property type="entry name" value="DPP6 N-terminal domain-like"/>
    <property type="match status" value="1"/>
</dbReference>
<dbReference type="SUPFAM" id="SSF53474">
    <property type="entry name" value="alpha/beta-Hydrolases"/>
    <property type="match status" value="1"/>
</dbReference>
<feature type="domain" description="Dipeptidylpeptidase IV N-terminal" evidence="8">
    <location>
        <begin position="260"/>
        <end position="419"/>
    </location>
</feature>
<keyword evidence="2" id="KW-0645">Protease</keyword>
<feature type="signal peptide" evidence="6">
    <location>
        <begin position="1"/>
        <end position="19"/>
    </location>
</feature>
<dbReference type="InterPro" id="IPR011659">
    <property type="entry name" value="WD40"/>
</dbReference>
<comment type="similarity">
    <text evidence="1">Belongs to the peptidase S9C family.</text>
</comment>
<evidence type="ECO:0000259" key="8">
    <source>
        <dbReference type="Pfam" id="PF00930"/>
    </source>
</evidence>
<feature type="domain" description="Peptidase S9 prolyl oligopeptidase catalytic" evidence="7">
    <location>
        <begin position="501"/>
        <end position="713"/>
    </location>
</feature>
<dbReference type="InterPro" id="IPR011042">
    <property type="entry name" value="6-blade_b-propeller_TolB-like"/>
</dbReference>
<dbReference type="AlphaFoldDB" id="A0A929WXG7"/>
<dbReference type="RefSeq" id="WP_303763405.1">
    <property type="nucleotide sequence ID" value="NZ_JABZGR010000007.1"/>
</dbReference>
<evidence type="ECO:0000256" key="6">
    <source>
        <dbReference type="SAM" id="SignalP"/>
    </source>
</evidence>
<dbReference type="EMBL" id="JABZGR010000007">
    <property type="protein sequence ID" value="MBF0970165.1"/>
    <property type="molecule type" value="Genomic_DNA"/>
</dbReference>
<dbReference type="Proteomes" id="UP000704068">
    <property type="component" value="Unassembled WGS sequence"/>
</dbReference>
<evidence type="ECO:0000313" key="9">
    <source>
        <dbReference type="EMBL" id="MBF0970165.1"/>
    </source>
</evidence>
<dbReference type="GO" id="GO:0004252">
    <property type="term" value="F:serine-type endopeptidase activity"/>
    <property type="evidence" value="ECO:0007669"/>
    <property type="project" value="TreeGrafter"/>
</dbReference>
<dbReference type="GO" id="GO:0006508">
    <property type="term" value="P:proteolysis"/>
    <property type="evidence" value="ECO:0007669"/>
    <property type="project" value="UniProtKB-KW"/>
</dbReference>
<keyword evidence="5" id="KW-0720">Serine protease</keyword>
<reference evidence="9" key="1">
    <citation type="submission" date="2020-04" db="EMBL/GenBank/DDBJ databases">
        <title>Deep metagenomics examines the oral microbiome during advanced dental caries in children, revealing novel taxa and co-occurrences with host molecules.</title>
        <authorList>
            <person name="Baker J.L."/>
            <person name="Morton J.T."/>
            <person name="Dinis M."/>
            <person name="Alvarez R."/>
            <person name="Tran N.C."/>
            <person name="Knight R."/>
            <person name="Edlund A."/>
        </authorList>
    </citation>
    <scope>NUCLEOTIDE SEQUENCE</scope>
    <source>
        <strain evidence="9">JCVI_34_bin.1</strain>
    </source>
</reference>
<keyword evidence="3 6" id="KW-0732">Signal</keyword>
<evidence type="ECO:0000313" key="10">
    <source>
        <dbReference type="Proteomes" id="UP000704068"/>
    </source>
</evidence>
<feature type="chain" id="PRO_5037737875" evidence="6">
    <location>
        <begin position="20"/>
        <end position="714"/>
    </location>
</feature>
<dbReference type="InterPro" id="IPR002469">
    <property type="entry name" value="Peptidase_S9B_N"/>
</dbReference>
<organism evidence="9 10">
    <name type="scientific">Alloprevotella tannerae</name>
    <dbReference type="NCBI Taxonomy" id="76122"/>
    <lineage>
        <taxon>Bacteria</taxon>
        <taxon>Pseudomonadati</taxon>
        <taxon>Bacteroidota</taxon>
        <taxon>Bacteroidia</taxon>
        <taxon>Bacteroidales</taxon>
        <taxon>Prevotellaceae</taxon>
        <taxon>Alloprevotella</taxon>
    </lineage>
</organism>
<dbReference type="InterPro" id="IPR001375">
    <property type="entry name" value="Peptidase_S9_cat"/>
</dbReference>
<evidence type="ECO:0000256" key="3">
    <source>
        <dbReference type="ARBA" id="ARBA00022729"/>
    </source>
</evidence>
<dbReference type="Pfam" id="PF00326">
    <property type="entry name" value="Peptidase_S9"/>
    <property type="match status" value="1"/>
</dbReference>
<evidence type="ECO:0000259" key="7">
    <source>
        <dbReference type="Pfam" id="PF00326"/>
    </source>
</evidence>
<gene>
    <name evidence="9" type="ORF">HXK21_03855</name>
</gene>
<protein>
    <submittedName>
        <fullName evidence="9">S9 family peptidase</fullName>
    </submittedName>
</protein>
<dbReference type="PANTHER" id="PTHR42776">
    <property type="entry name" value="SERINE PEPTIDASE S9 FAMILY MEMBER"/>
    <property type="match status" value="1"/>
</dbReference>
<accession>A0A929WXG7</accession>
<dbReference type="FunFam" id="3.40.50.1820:FF:000028">
    <property type="entry name" value="S9 family peptidase"/>
    <property type="match status" value="1"/>
</dbReference>
<proteinExistence type="inferred from homology"/>
<dbReference type="Pfam" id="PF00930">
    <property type="entry name" value="DPPIV_N"/>
    <property type="match status" value="1"/>
</dbReference>
<comment type="caution">
    <text evidence="9">The sequence shown here is derived from an EMBL/GenBank/DDBJ whole genome shotgun (WGS) entry which is preliminary data.</text>
</comment>
<evidence type="ECO:0000256" key="1">
    <source>
        <dbReference type="ARBA" id="ARBA00010040"/>
    </source>
</evidence>
<sequence length="714" mass="80584">MSIKTLALATAIIATPAVAQQVIGKVSPKLGSDLLTPEVLWSFGRIGSVNVSPNDNKAVYTVSYFSKEQNKSHSVLYTMALSNKTSKLLTASSYNEHGGVFVNHGKSIIFLSNASGSSQIWMMNADGSNRQQISHEKTDVNDFLVSPDNKKIIMIMDVPQHHSIQENDKDLPKASGMVINDLMYKHWDHYVTTAPHPFVADLNASSITNPIDLLASEPYECPMEPFGGAEQLAWSPDSKQIVYTSRKKVGLKYAISTDSDIYLYDLTSRKTVNLCKPSDYKEPESTPTQSLQAQAVNHQQSDFNVGYDQNPQFSPDGRYVAWLSMARDGYESDRSRLCVYELSTGKKQYVTESFESSVNDFLWSSNSKDIYFTGVWHGAANIYATNLKGSVKKLTNDIADYSLVSLSPSNKGLIAKKHSMSQADELYEVGFNGKVGQLTFENKAFYDQLTFGEVKERWVKTIDGKEEQCWVIYPPHFDPSKKYPTLLYCEGGPQSPISQFWSYRWNFQIMAAHGYIVIAPNRRGLPGYGMEWLEEISGDYTGLCMQDYLSAIDDIAKESYVDKDHLGAVGASFGGFSVYWLAGHHEGRFKALIAHDGIFNTQQQYLETEEMWFANWDLGSAPWVKDNNQMKKAFAQSPHLFVDKWTAPILCIHGQRDFRIEYTQAESAFAAAKLRGIPAQMLLLPDENHWVLKPQNGILWQRTFFRWLDKWLKN</sequence>
<keyword evidence="4" id="KW-0378">Hydrolase</keyword>
<dbReference type="Pfam" id="PF07676">
    <property type="entry name" value="PD40"/>
    <property type="match status" value="1"/>
</dbReference>
<evidence type="ECO:0000256" key="4">
    <source>
        <dbReference type="ARBA" id="ARBA00022801"/>
    </source>
</evidence>
<dbReference type="InterPro" id="IPR029058">
    <property type="entry name" value="AB_hydrolase_fold"/>
</dbReference>
<dbReference type="PANTHER" id="PTHR42776:SF13">
    <property type="entry name" value="DIPEPTIDYL-PEPTIDASE 5"/>
    <property type="match status" value="1"/>
</dbReference>
<name>A0A929WXG7_9BACT</name>
<evidence type="ECO:0000256" key="2">
    <source>
        <dbReference type="ARBA" id="ARBA00022670"/>
    </source>
</evidence>
<evidence type="ECO:0000256" key="5">
    <source>
        <dbReference type="ARBA" id="ARBA00022825"/>
    </source>
</evidence>
<dbReference type="Gene3D" id="3.40.50.1820">
    <property type="entry name" value="alpha/beta hydrolase"/>
    <property type="match status" value="1"/>
</dbReference>
<dbReference type="Gene3D" id="2.120.10.30">
    <property type="entry name" value="TolB, C-terminal domain"/>
    <property type="match status" value="2"/>
</dbReference>